<gene>
    <name evidence="2" type="ORF">SAMN02745673_02452</name>
</gene>
<evidence type="ECO:0000313" key="3">
    <source>
        <dbReference type="Proteomes" id="UP000190637"/>
    </source>
</evidence>
<dbReference type="PRINTS" id="PR00081">
    <property type="entry name" value="GDHRDH"/>
</dbReference>
<accession>A0A1T4R2Y2</accession>
<evidence type="ECO:0000313" key="2">
    <source>
        <dbReference type="EMBL" id="SKA10185.1"/>
    </source>
</evidence>
<dbReference type="GO" id="GO:0016491">
    <property type="term" value="F:oxidoreductase activity"/>
    <property type="evidence" value="ECO:0007669"/>
    <property type="project" value="TreeGrafter"/>
</dbReference>
<dbReference type="InterPro" id="IPR002347">
    <property type="entry name" value="SDR_fam"/>
</dbReference>
<dbReference type="Pfam" id="PF00106">
    <property type="entry name" value="adh_short"/>
    <property type="match status" value="1"/>
</dbReference>
<dbReference type="RefSeq" id="WP_078761780.1">
    <property type="nucleotide sequence ID" value="NZ_FUWS01000006.1"/>
</dbReference>
<dbReference type="PANTHER" id="PTHR43313:SF1">
    <property type="entry name" value="3BETA-HYDROXYSTEROID DEHYDROGENASE DHS-16"/>
    <property type="match status" value="1"/>
</dbReference>
<proteinExistence type="inferred from homology"/>
<dbReference type="OrthoDB" id="3178062at2"/>
<dbReference type="PRINTS" id="PR00080">
    <property type="entry name" value="SDRFAMILY"/>
</dbReference>
<dbReference type="SUPFAM" id="SSF51735">
    <property type="entry name" value="NAD(P)-binding Rossmann-fold domains"/>
    <property type="match status" value="1"/>
</dbReference>
<name>A0A1T4R2Y2_9ACTN</name>
<dbReference type="AlphaFoldDB" id="A0A1T4R2Y2"/>
<protein>
    <submittedName>
        <fullName evidence="2">NADP-dependent 3-hydroxy acid dehydrogenase YdfG</fullName>
    </submittedName>
</protein>
<dbReference type="CDD" id="cd05374">
    <property type="entry name" value="17beta-HSD-like_SDR_c"/>
    <property type="match status" value="1"/>
</dbReference>
<evidence type="ECO:0000256" key="1">
    <source>
        <dbReference type="RuleBase" id="RU000363"/>
    </source>
</evidence>
<dbReference type="PANTHER" id="PTHR43313">
    <property type="entry name" value="SHORT-CHAIN DEHYDROGENASE/REDUCTASE FAMILY 9C"/>
    <property type="match status" value="1"/>
</dbReference>
<dbReference type="GO" id="GO:0008202">
    <property type="term" value="P:steroid metabolic process"/>
    <property type="evidence" value="ECO:0007669"/>
    <property type="project" value="TreeGrafter"/>
</dbReference>
<dbReference type="STRING" id="1122192.SAMN02745673_02452"/>
<sequence>MRGTRTIATPPPGRAVVVTGASSGLGRECALDLEDRGFHVLAGVRREEDGEKLVAESLHGRLRYALVDVTDDASVTACAERCEREYGGLWGLVNNAGICVSAPLECVSTEQLRRQFDTNVVGQLSMIRAHLPLLRRSRGRIVNVTSGLGRIAVPYLGAYAMAQFAKEAMSDALRREVASSGVRVSVVRPGAILTPIWGKVAQVGGEVLRGAPPGVAEIYRASFEAFLEANAQQAVESGTTPEQFAQAVARALTDAAPRTRYPVGADVRRFELLSRVLPDALLDRRFRGMTPAPAESVAHPAAAG</sequence>
<keyword evidence="3" id="KW-1185">Reference proteome</keyword>
<dbReference type="Gene3D" id="3.40.50.720">
    <property type="entry name" value="NAD(P)-binding Rossmann-like Domain"/>
    <property type="match status" value="1"/>
</dbReference>
<organism evidence="2 3">
    <name type="scientific">Marinactinospora thermotolerans DSM 45154</name>
    <dbReference type="NCBI Taxonomy" id="1122192"/>
    <lineage>
        <taxon>Bacteria</taxon>
        <taxon>Bacillati</taxon>
        <taxon>Actinomycetota</taxon>
        <taxon>Actinomycetes</taxon>
        <taxon>Streptosporangiales</taxon>
        <taxon>Nocardiopsidaceae</taxon>
        <taxon>Marinactinospora</taxon>
    </lineage>
</organism>
<dbReference type="EMBL" id="FUWS01000006">
    <property type="protein sequence ID" value="SKA10185.1"/>
    <property type="molecule type" value="Genomic_DNA"/>
</dbReference>
<comment type="similarity">
    <text evidence="1">Belongs to the short-chain dehydrogenases/reductases (SDR) family.</text>
</comment>
<dbReference type="Proteomes" id="UP000190637">
    <property type="component" value="Unassembled WGS sequence"/>
</dbReference>
<reference evidence="2 3" key="1">
    <citation type="submission" date="2017-02" db="EMBL/GenBank/DDBJ databases">
        <authorList>
            <person name="Peterson S.W."/>
        </authorList>
    </citation>
    <scope>NUCLEOTIDE SEQUENCE [LARGE SCALE GENOMIC DNA]</scope>
    <source>
        <strain evidence="2 3">DSM 45154</strain>
    </source>
</reference>
<dbReference type="InterPro" id="IPR036291">
    <property type="entry name" value="NAD(P)-bd_dom_sf"/>
</dbReference>